<dbReference type="GO" id="GO:0005524">
    <property type="term" value="F:ATP binding"/>
    <property type="evidence" value="ECO:0007669"/>
    <property type="project" value="UniProtKB-KW"/>
</dbReference>
<protein>
    <submittedName>
        <fullName evidence="8">ABC transporter-like protein</fullName>
    </submittedName>
</protein>
<dbReference type="SUPFAM" id="SSF52540">
    <property type="entry name" value="P-loop containing nucleoside triphosphate hydrolases"/>
    <property type="match status" value="1"/>
</dbReference>
<keyword evidence="1" id="KW-0813">Transport</keyword>
<keyword evidence="2" id="KW-1003">Cell membrane</keyword>
<dbReference type="Gene3D" id="3.40.50.300">
    <property type="entry name" value="P-loop containing nucleotide triphosphate hydrolases"/>
    <property type="match status" value="1"/>
</dbReference>
<keyword evidence="9" id="KW-1185">Reference proteome</keyword>
<dbReference type="STRING" id="146020.RMCB_3603"/>
<keyword evidence="3" id="KW-0547">Nucleotide-binding</keyword>
<dbReference type="Pfam" id="PF00005">
    <property type="entry name" value="ABC_tran"/>
    <property type="match status" value="1"/>
</dbReference>
<dbReference type="PANTHER" id="PTHR42788">
    <property type="entry name" value="TAURINE IMPORT ATP-BINDING PROTEIN-RELATED"/>
    <property type="match status" value="1"/>
</dbReference>
<comment type="caution">
    <text evidence="8">The sequence shown here is derived from an EMBL/GenBank/DDBJ whole genome shotgun (WGS) entry which is preliminary data.</text>
</comment>
<dbReference type="PANTHER" id="PTHR42788:SF17">
    <property type="entry name" value="ALIPHATIC SULFONATES IMPORT ATP-BINDING PROTEIN SSUB"/>
    <property type="match status" value="1"/>
</dbReference>
<dbReference type="AlphaFoldDB" id="A0A117I648"/>
<evidence type="ECO:0000256" key="3">
    <source>
        <dbReference type="ARBA" id="ARBA00022741"/>
    </source>
</evidence>
<dbReference type="InterPro" id="IPR050166">
    <property type="entry name" value="ABC_transporter_ATP-bind"/>
</dbReference>
<reference evidence="9" key="2">
    <citation type="submission" date="2016-02" db="EMBL/GenBank/DDBJ databases">
        <title>Draft genome sequence of five rapidly growing Mycobacterium species.</title>
        <authorList>
            <person name="Katahira K."/>
            <person name="Gotou Y."/>
            <person name="Iida K."/>
            <person name="Ogura Y."/>
            <person name="Hayashi T."/>
        </authorList>
    </citation>
    <scope>NUCLEOTIDE SEQUENCE [LARGE SCALE GENOMIC DNA]</scope>
    <source>
        <strain evidence="9">JCM15654</strain>
    </source>
</reference>
<evidence type="ECO:0000256" key="4">
    <source>
        <dbReference type="ARBA" id="ARBA00022840"/>
    </source>
</evidence>
<evidence type="ECO:0000256" key="5">
    <source>
        <dbReference type="ARBA" id="ARBA00022967"/>
    </source>
</evidence>
<keyword evidence="6" id="KW-0472">Membrane</keyword>
<dbReference type="SMART" id="SM00382">
    <property type="entry name" value="AAA"/>
    <property type="match status" value="1"/>
</dbReference>
<dbReference type="InterPro" id="IPR017871">
    <property type="entry name" value="ABC_transporter-like_CS"/>
</dbReference>
<keyword evidence="5" id="KW-1278">Translocase</keyword>
<dbReference type="Proteomes" id="UP000069620">
    <property type="component" value="Unassembled WGS sequence"/>
</dbReference>
<organism evidence="8 9">
    <name type="scientific">Mycolicibacterium brisbanense</name>
    <dbReference type="NCBI Taxonomy" id="146020"/>
    <lineage>
        <taxon>Bacteria</taxon>
        <taxon>Bacillati</taxon>
        <taxon>Actinomycetota</taxon>
        <taxon>Actinomycetes</taxon>
        <taxon>Mycobacteriales</taxon>
        <taxon>Mycobacteriaceae</taxon>
        <taxon>Mycolicibacterium</taxon>
    </lineage>
</organism>
<dbReference type="InterPro" id="IPR003439">
    <property type="entry name" value="ABC_transporter-like_ATP-bd"/>
</dbReference>
<evidence type="ECO:0000313" key="9">
    <source>
        <dbReference type="Proteomes" id="UP000069620"/>
    </source>
</evidence>
<proteinExistence type="predicted"/>
<dbReference type="GO" id="GO:0016887">
    <property type="term" value="F:ATP hydrolysis activity"/>
    <property type="evidence" value="ECO:0007669"/>
    <property type="project" value="InterPro"/>
</dbReference>
<dbReference type="InterPro" id="IPR027417">
    <property type="entry name" value="P-loop_NTPase"/>
</dbReference>
<name>A0A117I648_9MYCO</name>
<evidence type="ECO:0000259" key="7">
    <source>
        <dbReference type="PROSITE" id="PS50893"/>
    </source>
</evidence>
<evidence type="ECO:0000256" key="1">
    <source>
        <dbReference type="ARBA" id="ARBA00022448"/>
    </source>
</evidence>
<keyword evidence="4" id="KW-0067">ATP-binding</keyword>
<dbReference type="PROSITE" id="PS50893">
    <property type="entry name" value="ABC_TRANSPORTER_2"/>
    <property type="match status" value="1"/>
</dbReference>
<feature type="domain" description="ABC transporter" evidence="7">
    <location>
        <begin position="1"/>
        <end position="215"/>
    </location>
</feature>
<evidence type="ECO:0000256" key="6">
    <source>
        <dbReference type="ARBA" id="ARBA00023136"/>
    </source>
</evidence>
<evidence type="ECO:0000256" key="2">
    <source>
        <dbReference type="ARBA" id="ARBA00022475"/>
    </source>
</evidence>
<sequence length="229" mass="25140">MLVEQVVRRFGDRVVLDRLDLTIDDDELVVLLGPSGCGKSTLLRLLAGLDRPDGGRIEVPTRRAVVFQADRLLPWQRVLRNVTLGLYGPDADERARTALSEVNLAGRERAWPKELSGGEAQRVALARALVAEPELVLLDEPFASLDAITRLRMHDLVRELRRRHSVSMLLVTHDVDEAIALADRIVVMGNGRIGASHPVTLSAAQRETSVAREEIRSALLADLGLAGQS</sequence>
<accession>A0A117I648</accession>
<dbReference type="EMBL" id="BCSX01000031">
    <property type="protein sequence ID" value="GAS89507.1"/>
    <property type="molecule type" value="Genomic_DNA"/>
</dbReference>
<dbReference type="PROSITE" id="PS00211">
    <property type="entry name" value="ABC_TRANSPORTER_1"/>
    <property type="match status" value="1"/>
</dbReference>
<reference evidence="9" key="1">
    <citation type="journal article" date="2016" name="Genome Announc.">
        <title>Draft Genome Sequences of Five Rapidly Growing Mycobacterium Species, M. thermoresistibile, M. fortuitum subsp. acetamidolyticum, M. canariasense, M. brisbanense, and M. novocastrense.</title>
        <authorList>
            <person name="Katahira K."/>
            <person name="Ogura Y."/>
            <person name="Gotoh Y."/>
            <person name="Hayashi T."/>
        </authorList>
    </citation>
    <scope>NUCLEOTIDE SEQUENCE [LARGE SCALE GENOMIC DNA]</scope>
    <source>
        <strain evidence="9">JCM15654</strain>
    </source>
</reference>
<evidence type="ECO:0000313" key="8">
    <source>
        <dbReference type="EMBL" id="GAS89507.1"/>
    </source>
</evidence>
<dbReference type="InterPro" id="IPR003593">
    <property type="entry name" value="AAA+_ATPase"/>
</dbReference>
<gene>
    <name evidence="8" type="ORF">RMCB_3603</name>
</gene>